<comment type="subunit">
    <text evidence="10">Component of the Integrator complex, composed of core subunits INTS1, INTS2, INTS3, INTS4, INTS5, INTS6, INTS7, INTS8, INTS9/RC74, INTS10, INTS11/CPSF3L, INTS12, INTS13, INTS14 and INTS15. The core complex associates with protein phosphatase 2A subunits PPP2CA and PPP2R1A, to form the Integrator-PP2A (INTAC) complex.</text>
</comment>
<feature type="domain" description="PHD-type" evidence="13">
    <location>
        <begin position="319"/>
        <end position="375"/>
    </location>
</feature>
<dbReference type="InterPro" id="IPR013083">
    <property type="entry name" value="Znf_RING/FYVE/PHD"/>
</dbReference>
<evidence type="ECO:0000256" key="6">
    <source>
        <dbReference type="ARBA" id="ARBA00022833"/>
    </source>
</evidence>
<feature type="compositionally biased region" description="Low complexity" evidence="12">
    <location>
        <begin position="507"/>
        <end position="518"/>
    </location>
</feature>
<comment type="function">
    <text evidence="9">Component of the integrator complex, a multiprotein complex that terminates RNA polymerase II (Pol II) transcription in the promoter-proximal region of genes. The integrator complex provides a quality checkpoint during transcription elongation by driving premature transcription termination of transcripts that are unfavorably configured for transcriptional elongation: the complex terminates transcription by (1) catalyzing dephosphorylation of the C-terminal domain (CTD) of Pol II subunit POLR2A/RPB1 and SUPT5H/SPT5, (2) degrading the exiting nascent RNA transcript via endonuclease activity and (3) promoting the release of Pol II from bound DNA. The integrator complex is also involved in terminating the synthesis of non-coding Pol II transcripts, such as enhancer RNAs (eRNAs), small nuclear RNAs (snRNAs), telomerase RNAs and long non-coding RNAs (lncRNAs). Mediates recruitment of cytoplasmic dynein to the nuclear envelope, probably as component of the integrator complex.</text>
</comment>
<dbReference type="CDD" id="cd15501">
    <property type="entry name" value="PHD_Int12"/>
    <property type="match status" value="1"/>
</dbReference>
<dbReference type="GO" id="GO:0032039">
    <property type="term" value="C:integrator complex"/>
    <property type="evidence" value="ECO:0007669"/>
    <property type="project" value="UniProtKB-ARBA"/>
</dbReference>
<dbReference type="InterPro" id="IPR019787">
    <property type="entry name" value="Znf_PHD-finger"/>
</dbReference>
<feature type="compositionally biased region" description="Polar residues" evidence="12">
    <location>
        <begin position="219"/>
        <end position="246"/>
    </location>
</feature>
<evidence type="ECO:0000256" key="3">
    <source>
        <dbReference type="ARBA" id="ARBA00016814"/>
    </source>
</evidence>
<dbReference type="PANTHER" id="PTHR13415">
    <property type="entry name" value="NUCLEAR FACTOR-RELATED"/>
    <property type="match status" value="1"/>
</dbReference>
<dbReference type="Proteomes" id="UP001177744">
    <property type="component" value="Unassembled WGS sequence"/>
</dbReference>
<organism evidence="14 15">
    <name type="scientific">Cnephaeus nilssonii</name>
    <name type="common">Northern bat</name>
    <name type="synonym">Eptesicus nilssonii</name>
    <dbReference type="NCBI Taxonomy" id="3371016"/>
    <lineage>
        <taxon>Eukaryota</taxon>
        <taxon>Metazoa</taxon>
        <taxon>Chordata</taxon>
        <taxon>Craniata</taxon>
        <taxon>Vertebrata</taxon>
        <taxon>Euteleostomi</taxon>
        <taxon>Mammalia</taxon>
        <taxon>Eutheria</taxon>
        <taxon>Laurasiatheria</taxon>
        <taxon>Chiroptera</taxon>
        <taxon>Yangochiroptera</taxon>
        <taxon>Vespertilionidae</taxon>
        <taxon>Cnephaeus</taxon>
    </lineage>
</organism>
<dbReference type="Gene3D" id="3.30.40.10">
    <property type="entry name" value="Zinc/RING finger domain, C3HC4 (zinc finger)"/>
    <property type="match status" value="1"/>
</dbReference>
<name>A0AA40I9S8_CNENI</name>
<evidence type="ECO:0000256" key="1">
    <source>
        <dbReference type="ARBA" id="ARBA00004123"/>
    </source>
</evidence>
<dbReference type="PROSITE" id="PS01359">
    <property type="entry name" value="ZF_PHD_1"/>
    <property type="match status" value="1"/>
</dbReference>
<evidence type="ECO:0000256" key="7">
    <source>
        <dbReference type="ARBA" id="ARBA00023242"/>
    </source>
</evidence>
<feature type="region of interest" description="Disordered" evidence="12">
    <location>
        <begin position="461"/>
        <end position="622"/>
    </location>
</feature>
<evidence type="ECO:0000256" key="10">
    <source>
        <dbReference type="ARBA" id="ARBA00063548"/>
    </source>
</evidence>
<dbReference type="InterPro" id="IPR001965">
    <property type="entry name" value="Znf_PHD"/>
</dbReference>
<dbReference type="GO" id="GO:0008270">
    <property type="term" value="F:zinc ion binding"/>
    <property type="evidence" value="ECO:0007669"/>
    <property type="project" value="UniProtKB-KW"/>
</dbReference>
<evidence type="ECO:0000256" key="12">
    <source>
        <dbReference type="SAM" id="MobiDB-lite"/>
    </source>
</evidence>
<feature type="compositionally biased region" description="Low complexity" evidence="12">
    <location>
        <begin position="542"/>
        <end position="597"/>
    </location>
</feature>
<protein>
    <recommendedName>
        <fullName evidence="3">Integrator complex subunit 12</fullName>
    </recommendedName>
    <alternativeName>
        <fullName evidence="8">PHD finger protein 22</fullName>
    </alternativeName>
</protein>
<keyword evidence="15" id="KW-1185">Reference proteome</keyword>
<evidence type="ECO:0000256" key="9">
    <source>
        <dbReference type="ARBA" id="ARBA00057156"/>
    </source>
</evidence>
<evidence type="ECO:0000256" key="2">
    <source>
        <dbReference type="ARBA" id="ARBA00006009"/>
    </source>
</evidence>
<reference evidence="14" key="1">
    <citation type="submission" date="2023-06" db="EMBL/GenBank/DDBJ databases">
        <title>Reference genome for the Northern bat (Eptesicus nilssonii), a most northern bat species.</title>
        <authorList>
            <person name="Laine V.N."/>
            <person name="Pulliainen A.T."/>
            <person name="Lilley T.M."/>
        </authorList>
    </citation>
    <scope>NUCLEOTIDE SEQUENCE</scope>
    <source>
        <strain evidence="14">BLF_Eptnil</strain>
        <tissue evidence="14">Kidney</tissue>
    </source>
</reference>
<keyword evidence="4" id="KW-0479">Metal-binding</keyword>
<keyword evidence="5 11" id="KW-0863">Zinc-finger</keyword>
<dbReference type="InterPro" id="IPR051776">
    <property type="entry name" value="Integrator_subunit_12"/>
</dbReference>
<keyword evidence="7" id="KW-0539">Nucleus</keyword>
<evidence type="ECO:0000313" key="14">
    <source>
        <dbReference type="EMBL" id="KAK1345682.1"/>
    </source>
</evidence>
<dbReference type="PANTHER" id="PTHR13415:SF2">
    <property type="entry name" value="INTEGRATOR COMPLEX SUBUNIT 12"/>
    <property type="match status" value="1"/>
</dbReference>
<evidence type="ECO:0000313" key="15">
    <source>
        <dbReference type="Proteomes" id="UP001177744"/>
    </source>
</evidence>
<dbReference type="InterPro" id="IPR039054">
    <property type="entry name" value="Int12_PHD"/>
</dbReference>
<dbReference type="GO" id="GO:0160240">
    <property type="term" value="P:RNA polymerase II transcription initiation surveillance"/>
    <property type="evidence" value="ECO:0007669"/>
    <property type="project" value="UniProtKB-ARBA"/>
</dbReference>
<feature type="compositionally biased region" description="Polar residues" evidence="12">
    <location>
        <begin position="461"/>
        <end position="487"/>
    </location>
</feature>
<dbReference type="AlphaFoldDB" id="A0AA40I9S8"/>
<comment type="subcellular location">
    <subcellularLocation>
        <location evidence="1">Nucleus</location>
    </subcellularLocation>
</comment>
<feature type="compositionally biased region" description="Basic residues" evidence="12">
    <location>
        <begin position="609"/>
        <end position="622"/>
    </location>
</feature>
<dbReference type="GO" id="GO:0160232">
    <property type="term" value="C:INTAC complex"/>
    <property type="evidence" value="ECO:0007669"/>
    <property type="project" value="UniProtKB-ARBA"/>
</dbReference>
<dbReference type="PROSITE" id="PS50016">
    <property type="entry name" value="ZF_PHD_2"/>
    <property type="match status" value="1"/>
</dbReference>
<accession>A0AA40I9S8</accession>
<evidence type="ECO:0000256" key="4">
    <source>
        <dbReference type="ARBA" id="ARBA00022723"/>
    </source>
</evidence>
<dbReference type="Pfam" id="PF00628">
    <property type="entry name" value="PHD"/>
    <property type="match status" value="1"/>
</dbReference>
<dbReference type="InterPro" id="IPR019786">
    <property type="entry name" value="Zinc_finger_PHD-type_CS"/>
</dbReference>
<proteinExistence type="inferred from homology"/>
<dbReference type="GO" id="GO:0034472">
    <property type="term" value="P:snRNA 3'-end processing"/>
    <property type="evidence" value="ECO:0007669"/>
    <property type="project" value="TreeGrafter"/>
</dbReference>
<dbReference type="SUPFAM" id="SSF57903">
    <property type="entry name" value="FYVE/PHD zinc finger"/>
    <property type="match status" value="1"/>
</dbReference>
<dbReference type="SMART" id="SM00249">
    <property type="entry name" value="PHD"/>
    <property type="match status" value="1"/>
</dbReference>
<evidence type="ECO:0000256" key="11">
    <source>
        <dbReference type="PROSITE-ProRule" id="PRU00146"/>
    </source>
</evidence>
<evidence type="ECO:0000256" key="5">
    <source>
        <dbReference type="ARBA" id="ARBA00022771"/>
    </source>
</evidence>
<dbReference type="InterPro" id="IPR011011">
    <property type="entry name" value="Znf_FYVE_PHD"/>
</dbReference>
<gene>
    <name evidence="14" type="ORF">QTO34_008146</name>
</gene>
<dbReference type="FunFam" id="3.30.40.10:FF:000101">
    <property type="entry name" value="Integrator complex subunit 12"/>
    <property type="match status" value="1"/>
</dbReference>
<sequence>MLGRCSEDSLRKFSIAKGMTRGQAGRVRERIGHAGACAFPPRPGRDSEAASGVFASGPLAVRKYRGPTEDGVAGETATLAVIHNPADRKGSDVTSSRGTAKTLPPRWCSGNLCFRSRRLRCRDRFGRLYAGGKDGGAGRSDKLYSLSLNYLPLFFFQVFAMAATVNLELDPIFLKALGFLHSKSKDSAEKLKALLDESLARGIDSSYRPSQKDVEPPKISSTKTISIKQEPKTSSSLPSGNNNGKVLTTEKVKKEAEKRPADKMKSDTTEGVDIPKKPRLEKPETRSSPITVQTSKDLAMADLSSFEETSADDFAMEMGLACVVCRQMTVASGNQLVECQECHNLYHQDCHKPQVTDKEVNDPRLVWYCARCTRQMKRMAQKTQKPPQKPAPTVVSVAPAVKDPLVKKPETKLKQETTFLAFKRTEVKTSGVISGNSSSTSVSSSVTSGLTGWAAFAAKTTSAGPSTAKLSSTTQNSSGKPATSAANQKPVGLTGLATSSKGGIGSKLGSSNNTSPTVPLKPPPPLTLGKTGLSRSVSCDNVSKVGLPSPSSLVPGSSSQLSGNGNSGTSGPSGSTTSKTTSESSSSSSASLKGPTSQESQLNAMKRLQMVKKKAAQKKLKK</sequence>
<feature type="region of interest" description="Disordered" evidence="12">
    <location>
        <begin position="206"/>
        <end position="291"/>
    </location>
</feature>
<evidence type="ECO:0000259" key="13">
    <source>
        <dbReference type="PROSITE" id="PS50016"/>
    </source>
</evidence>
<comment type="caution">
    <text evidence="14">The sequence shown here is derived from an EMBL/GenBank/DDBJ whole genome shotgun (WGS) entry which is preliminary data.</text>
</comment>
<keyword evidence="6" id="KW-0862">Zinc</keyword>
<comment type="similarity">
    <text evidence="2">Belongs to the Integrator subunit 12 family.</text>
</comment>
<dbReference type="EMBL" id="JAULJE010000002">
    <property type="protein sequence ID" value="KAK1345682.1"/>
    <property type="molecule type" value="Genomic_DNA"/>
</dbReference>
<feature type="compositionally biased region" description="Basic and acidic residues" evidence="12">
    <location>
        <begin position="248"/>
        <end position="285"/>
    </location>
</feature>
<evidence type="ECO:0000256" key="8">
    <source>
        <dbReference type="ARBA" id="ARBA00032277"/>
    </source>
</evidence>